<organism evidence="1 2">
    <name type="scientific">Bambusicola thoracicus</name>
    <name type="common">Chinese bamboo-partridge</name>
    <name type="synonym">Perdix thoracica</name>
    <dbReference type="NCBI Taxonomy" id="9083"/>
    <lineage>
        <taxon>Eukaryota</taxon>
        <taxon>Metazoa</taxon>
        <taxon>Chordata</taxon>
        <taxon>Craniata</taxon>
        <taxon>Vertebrata</taxon>
        <taxon>Euteleostomi</taxon>
        <taxon>Archelosauria</taxon>
        <taxon>Archosauria</taxon>
        <taxon>Dinosauria</taxon>
        <taxon>Saurischia</taxon>
        <taxon>Theropoda</taxon>
        <taxon>Coelurosauria</taxon>
        <taxon>Aves</taxon>
        <taxon>Neognathae</taxon>
        <taxon>Galloanserae</taxon>
        <taxon>Galliformes</taxon>
        <taxon>Phasianidae</taxon>
        <taxon>Perdicinae</taxon>
        <taxon>Bambusicola</taxon>
    </lineage>
</organism>
<dbReference type="AlphaFoldDB" id="A0A2P4SSJ5"/>
<keyword evidence="2" id="KW-1185">Reference proteome</keyword>
<evidence type="ECO:0000313" key="2">
    <source>
        <dbReference type="Proteomes" id="UP000237246"/>
    </source>
</evidence>
<comment type="caution">
    <text evidence="1">The sequence shown here is derived from an EMBL/GenBank/DDBJ whole genome shotgun (WGS) entry which is preliminary data.</text>
</comment>
<evidence type="ECO:0000313" key="1">
    <source>
        <dbReference type="EMBL" id="POI27086.1"/>
    </source>
</evidence>
<reference evidence="1 2" key="1">
    <citation type="submission" date="2018-01" db="EMBL/GenBank/DDBJ databases">
        <title>Comparison of the Chinese Bamboo Partridge and Red Junglefowl genome sequences highlights the importance of demography in genome evolution.</title>
        <authorList>
            <person name="Tiley G.P."/>
            <person name="Kimball R.T."/>
            <person name="Braun E.L."/>
            <person name="Burleigh J.G."/>
        </authorList>
    </citation>
    <scope>NUCLEOTIDE SEQUENCE [LARGE SCALE GENOMIC DNA]</scope>
    <source>
        <strain evidence="1">RTK389</strain>
        <tissue evidence="1">Blood</tissue>
    </source>
</reference>
<sequence>MDLLLRAVQGDLTPDLATARWEVVGTWTCWLQSFLVQFSVLCHSSTQHGFFHWPRKTLVPVSHVASFHWEMPQKTHYKSFNHIQSYSKGKL</sequence>
<accession>A0A2P4SSJ5</accession>
<gene>
    <name evidence="1" type="ORF">CIB84_009165</name>
</gene>
<dbReference type="EMBL" id="PPHD01025492">
    <property type="protein sequence ID" value="POI27086.1"/>
    <property type="molecule type" value="Genomic_DNA"/>
</dbReference>
<protein>
    <submittedName>
        <fullName evidence="1">Uncharacterized protein</fullName>
    </submittedName>
</protein>
<name>A0A2P4SSJ5_BAMTH</name>
<proteinExistence type="predicted"/>
<dbReference type="Proteomes" id="UP000237246">
    <property type="component" value="Unassembled WGS sequence"/>
</dbReference>